<proteinExistence type="predicted"/>
<dbReference type="Proteomes" id="UP000255057">
    <property type="component" value="Unassembled WGS sequence"/>
</dbReference>
<accession>A0A377EC45</accession>
<name>A0A377EC45_ECOLX</name>
<evidence type="ECO:0000313" key="2">
    <source>
        <dbReference type="Proteomes" id="UP000255057"/>
    </source>
</evidence>
<organism evidence="1 2">
    <name type="scientific">Escherichia coli</name>
    <dbReference type="NCBI Taxonomy" id="562"/>
    <lineage>
        <taxon>Bacteria</taxon>
        <taxon>Pseudomonadati</taxon>
        <taxon>Pseudomonadota</taxon>
        <taxon>Gammaproteobacteria</taxon>
        <taxon>Enterobacterales</taxon>
        <taxon>Enterobacteriaceae</taxon>
        <taxon>Escherichia</taxon>
    </lineage>
</organism>
<evidence type="ECO:0000313" key="1">
    <source>
        <dbReference type="EMBL" id="STM96204.1"/>
    </source>
</evidence>
<gene>
    <name evidence="1" type="ORF">NCTC8960_00321</name>
</gene>
<reference evidence="1 2" key="1">
    <citation type="submission" date="2018-06" db="EMBL/GenBank/DDBJ databases">
        <authorList>
            <consortium name="Pathogen Informatics"/>
            <person name="Doyle S."/>
        </authorList>
    </citation>
    <scope>NUCLEOTIDE SEQUENCE [LARGE SCALE GENOMIC DNA]</scope>
    <source>
        <strain evidence="1 2">NCTC8960</strain>
    </source>
</reference>
<sequence length="125" mass="14123">MSVNRSSYGHVQFGISMTTRGKTTGKSERLSVLNNAEQEALYGLPDFDDAQQLEFLTMDEFDKTLAFLEAIVNADDETTIGVIRPFADDLDAVRFNRNKINRQLSKLDLASPALEPEVIWLGRRR</sequence>
<dbReference type="EMBL" id="UGFO01000004">
    <property type="protein sequence ID" value="STM96204.1"/>
    <property type="molecule type" value="Genomic_DNA"/>
</dbReference>
<protein>
    <submittedName>
        <fullName evidence="1">Uncharacterized protein</fullName>
    </submittedName>
</protein>
<dbReference type="AlphaFoldDB" id="A0A377EC45"/>